<evidence type="ECO:0000256" key="10">
    <source>
        <dbReference type="ARBA" id="ARBA00032441"/>
    </source>
</evidence>
<evidence type="ECO:0000256" key="3">
    <source>
        <dbReference type="ARBA" id="ARBA00019010"/>
    </source>
</evidence>
<dbReference type="NCBIfam" id="TIGR00150">
    <property type="entry name" value="T6A_YjeE"/>
    <property type="match status" value="1"/>
</dbReference>
<dbReference type="Pfam" id="PF02367">
    <property type="entry name" value="TsaE"/>
    <property type="match status" value="1"/>
</dbReference>
<keyword evidence="7" id="KW-0547">Nucleotide-binding</keyword>
<dbReference type="PANTHER" id="PTHR33540">
    <property type="entry name" value="TRNA THREONYLCARBAMOYLADENOSINE BIOSYNTHESIS PROTEIN TSAE"/>
    <property type="match status" value="1"/>
</dbReference>
<dbReference type="GO" id="GO:0046872">
    <property type="term" value="F:metal ion binding"/>
    <property type="evidence" value="ECO:0007669"/>
    <property type="project" value="UniProtKB-KW"/>
</dbReference>
<reference evidence="11" key="1">
    <citation type="journal article" date="2021" name="PeerJ">
        <title>Extensive microbial diversity within the chicken gut microbiome revealed by metagenomics and culture.</title>
        <authorList>
            <person name="Gilroy R."/>
            <person name="Ravi A."/>
            <person name="Getino M."/>
            <person name="Pursley I."/>
            <person name="Horton D.L."/>
            <person name="Alikhan N.F."/>
            <person name="Baker D."/>
            <person name="Gharbi K."/>
            <person name="Hall N."/>
            <person name="Watson M."/>
            <person name="Adriaenssens E.M."/>
            <person name="Foster-Nyarko E."/>
            <person name="Jarju S."/>
            <person name="Secka A."/>
            <person name="Antonio M."/>
            <person name="Oren A."/>
            <person name="Chaudhuri R.R."/>
            <person name="La Ragione R."/>
            <person name="Hildebrand F."/>
            <person name="Pallen M.J."/>
        </authorList>
    </citation>
    <scope>NUCLEOTIDE SEQUENCE</scope>
    <source>
        <strain evidence="11">26628</strain>
    </source>
</reference>
<evidence type="ECO:0000256" key="9">
    <source>
        <dbReference type="ARBA" id="ARBA00022842"/>
    </source>
</evidence>
<keyword evidence="6" id="KW-0479">Metal-binding</keyword>
<dbReference type="GO" id="GO:0005524">
    <property type="term" value="F:ATP binding"/>
    <property type="evidence" value="ECO:0007669"/>
    <property type="project" value="UniProtKB-KW"/>
</dbReference>
<protein>
    <recommendedName>
        <fullName evidence="3">tRNA threonylcarbamoyladenosine biosynthesis protein TsaE</fullName>
    </recommendedName>
    <alternativeName>
        <fullName evidence="10">t(6)A37 threonylcarbamoyladenosine biosynthesis protein TsaE</fullName>
    </alternativeName>
</protein>
<keyword evidence="4" id="KW-0963">Cytoplasm</keyword>
<dbReference type="SUPFAM" id="SSF52540">
    <property type="entry name" value="P-loop containing nucleoside triphosphate hydrolases"/>
    <property type="match status" value="1"/>
</dbReference>
<organism evidence="11 12">
    <name type="scientific">Candidatus Borkfalkia faecigallinarum</name>
    <dbReference type="NCBI Taxonomy" id="2838509"/>
    <lineage>
        <taxon>Bacteria</taxon>
        <taxon>Bacillati</taxon>
        <taxon>Bacillota</taxon>
        <taxon>Clostridia</taxon>
        <taxon>Christensenellales</taxon>
        <taxon>Christensenellaceae</taxon>
        <taxon>Candidatus Borkfalkia</taxon>
    </lineage>
</organism>
<evidence type="ECO:0000313" key="12">
    <source>
        <dbReference type="Proteomes" id="UP000824249"/>
    </source>
</evidence>
<evidence type="ECO:0000313" key="11">
    <source>
        <dbReference type="EMBL" id="HIX46393.1"/>
    </source>
</evidence>
<gene>
    <name evidence="11" type="primary">tsaE</name>
    <name evidence="11" type="ORF">H9737_01715</name>
</gene>
<evidence type="ECO:0000256" key="5">
    <source>
        <dbReference type="ARBA" id="ARBA00022694"/>
    </source>
</evidence>
<proteinExistence type="inferred from homology"/>
<evidence type="ECO:0000256" key="4">
    <source>
        <dbReference type="ARBA" id="ARBA00022490"/>
    </source>
</evidence>
<accession>A0A9D1VTN7</accession>
<sequence length="131" mass="14244">MITKSARETAAFARAYAATLRPGDVLLLHGEMGAGKTVFVKGLAEGLGIEEEITSPTYAYMNDYGGKLYHFDCYRLAGGEQAEALGLTDYFDAGGICVLEWPENIADVLPSGCKEISLRKVSETEREIVCR</sequence>
<comment type="similarity">
    <text evidence="2">Belongs to the TsaE family.</text>
</comment>
<evidence type="ECO:0000256" key="8">
    <source>
        <dbReference type="ARBA" id="ARBA00022840"/>
    </source>
</evidence>
<comment type="subcellular location">
    <subcellularLocation>
        <location evidence="1">Cytoplasm</location>
    </subcellularLocation>
</comment>
<dbReference type="EMBL" id="DXFD01000026">
    <property type="protein sequence ID" value="HIX46393.1"/>
    <property type="molecule type" value="Genomic_DNA"/>
</dbReference>
<evidence type="ECO:0000256" key="7">
    <source>
        <dbReference type="ARBA" id="ARBA00022741"/>
    </source>
</evidence>
<keyword evidence="8" id="KW-0067">ATP-binding</keyword>
<dbReference type="GO" id="GO:0002949">
    <property type="term" value="P:tRNA threonylcarbamoyladenosine modification"/>
    <property type="evidence" value="ECO:0007669"/>
    <property type="project" value="InterPro"/>
</dbReference>
<dbReference type="Gene3D" id="3.40.50.300">
    <property type="entry name" value="P-loop containing nucleotide triphosphate hydrolases"/>
    <property type="match status" value="1"/>
</dbReference>
<evidence type="ECO:0000256" key="6">
    <source>
        <dbReference type="ARBA" id="ARBA00022723"/>
    </source>
</evidence>
<dbReference type="GO" id="GO:0005737">
    <property type="term" value="C:cytoplasm"/>
    <property type="evidence" value="ECO:0007669"/>
    <property type="project" value="UniProtKB-SubCell"/>
</dbReference>
<evidence type="ECO:0000256" key="1">
    <source>
        <dbReference type="ARBA" id="ARBA00004496"/>
    </source>
</evidence>
<evidence type="ECO:0000256" key="2">
    <source>
        <dbReference type="ARBA" id="ARBA00007599"/>
    </source>
</evidence>
<name>A0A9D1VTN7_9FIRM</name>
<comment type="caution">
    <text evidence="11">The sequence shown here is derived from an EMBL/GenBank/DDBJ whole genome shotgun (WGS) entry which is preliminary data.</text>
</comment>
<reference evidence="11" key="2">
    <citation type="submission" date="2021-04" db="EMBL/GenBank/DDBJ databases">
        <authorList>
            <person name="Gilroy R."/>
        </authorList>
    </citation>
    <scope>NUCLEOTIDE SEQUENCE</scope>
    <source>
        <strain evidence="11">26628</strain>
    </source>
</reference>
<keyword evidence="9" id="KW-0460">Magnesium</keyword>
<keyword evidence="5" id="KW-0819">tRNA processing</keyword>
<dbReference type="InterPro" id="IPR003442">
    <property type="entry name" value="T6A_TsaE"/>
</dbReference>
<dbReference type="InterPro" id="IPR027417">
    <property type="entry name" value="P-loop_NTPase"/>
</dbReference>
<dbReference type="PANTHER" id="PTHR33540:SF2">
    <property type="entry name" value="TRNA THREONYLCARBAMOYLADENOSINE BIOSYNTHESIS PROTEIN TSAE"/>
    <property type="match status" value="1"/>
</dbReference>
<dbReference type="Proteomes" id="UP000824249">
    <property type="component" value="Unassembled WGS sequence"/>
</dbReference>
<dbReference type="AlphaFoldDB" id="A0A9D1VTN7"/>